<feature type="compositionally biased region" description="Basic and acidic residues" evidence="1">
    <location>
        <begin position="38"/>
        <end position="56"/>
    </location>
</feature>
<keyword evidence="4" id="KW-1185">Reference proteome</keyword>
<sequence length="187" mass="21280">MMNKTIKTMIVSGLFLCTISATAQEEYNEMRPPFPQQEEGKAPFKEVPNPEKSAKRITEEMSKGLDLTEKQYKKVYKVILKEQKTLVENSFGQNRPPMMPGGPEEGGRPMMGNPGERPPMGMGPGGGMPSQRPPRMDEDQAEVLEKARKTKEKKLKKILSDEQYTQWQEMQQRNMKPDKAPVPPEKQ</sequence>
<feature type="chain" id="PRO_5045781532" evidence="2">
    <location>
        <begin position="24"/>
        <end position="187"/>
    </location>
</feature>
<evidence type="ECO:0000256" key="1">
    <source>
        <dbReference type="SAM" id="MobiDB-lite"/>
    </source>
</evidence>
<proteinExistence type="predicted"/>
<protein>
    <submittedName>
        <fullName evidence="3">DUF4890 domain-containing protein</fullName>
    </submittedName>
</protein>
<feature type="compositionally biased region" description="Basic and acidic residues" evidence="1">
    <location>
        <begin position="175"/>
        <end position="187"/>
    </location>
</feature>
<feature type="compositionally biased region" description="Basic and acidic residues" evidence="1">
    <location>
        <begin position="134"/>
        <end position="147"/>
    </location>
</feature>
<feature type="compositionally biased region" description="Low complexity" evidence="1">
    <location>
        <begin position="108"/>
        <end position="120"/>
    </location>
</feature>
<dbReference type="RefSeq" id="WP_251967047.1">
    <property type="nucleotide sequence ID" value="NZ_CP146284.1"/>
</dbReference>
<reference evidence="3 4" key="1">
    <citation type="submission" date="2024-02" db="EMBL/GenBank/DDBJ databases">
        <title>Whole genome sequencing of Parabacteroides sp. AD58.</title>
        <authorList>
            <person name="Chaplin A.V."/>
            <person name="Pikina A.P."/>
            <person name="Sokolova S.R."/>
            <person name="Korostin D.O."/>
            <person name="Efimov B.A."/>
        </authorList>
    </citation>
    <scope>NUCLEOTIDE SEQUENCE [LARGE SCALE GENOMIC DNA]</scope>
    <source>
        <strain evidence="3 4">AD58</strain>
    </source>
</reference>
<name>A0ABZ2ITS2_9BACT</name>
<evidence type="ECO:0000256" key="2">
    <source>
        <dbReference type="SAM" id="SignalP"/>
    </source>
</evidence>
<feature type="region of interest" description="Disordered" evidence="1">
    <location>
        <begin position="88"/>
        <end position="187"/>
    </location>
</feature>
<keyword evidence="2" id="KW-0732">Signal</keyword>
<feature type="compositionally biased region" description="Polar residues" evidence="1">
    <location>
        <begin position="162"/>
        <end position="174"/>
    </location>
</feature>
<evidence type="ECO:0000313" key="3">
    <source>
        <dbReference type="EMBL" id="WWV67629.1"/>
    </source>
</evidence>
<accession>A0ABZ2ITS2</accession>
<organism evidence="3 4">
    <name type="scientific">Parabacteroides absconsus</name>
    <dbReference type="NCBI Taxonomy" id="2951805"/>
    <lineage>
        <taxon>Bacteria</taxon>
        <taxon>Pseudomonadati</taxon>
        <taxon>Bacteroidota</taxon>
        <taxon>Bacteroidia</taxon>
        <taxon>Bacteroidales</taxon>
        <taxon>Tannerellaceae</taxon>
        <taxon>Parabacteroides</taxon>
    </lineage>
</organism>
<dbReference type="EMBL" id="CP146284">
    <property type="protein sequence ID" value="WWV67629.1"/>
    <property type="molecule type" value="Genomic_DNA"/>
</dbReference>
<gene>
    <name evidence="3" type="ORF">NEE14_006625</name>
</gene>
<dbReference type="Proteomes" id="UP001320603">
    <property type="component" value="Chromosome"/>
</dbReference>
<feature type="region of interest" description="Disordered" evidence="1">
    <location>
        <begin position="29"/>
        <end position="56"/>
    </location>
</feature>
<feature type="signal peptide" evidence="2">
    <location>
        <begin position="1"/>
        <end position="23"/>
    </location>
</feature>
<evidence type="ECO:0000313" key="4">
    <source>
        <dbReference type="Proteomes" id="UP001320603"/>
    </source>
</evidence>
<feature type="compositionally biased region" description="Basic residues" evidence="1">
    <location>
        <begin position="148"/>
        <end position="157"/>
    </location>
</feature>